<dbReference type="Proteomes" id="UP000002664">
    <property type="component" value="Chromosome"/>
</dbReference>
<feature type="domain" description="Methyltransferase FkbM" evidence="1">
    <location>
        <begin position="139"/>
        <end position="272"/>
    </location>
</feature>
<gene>
    <name evidence="2" type="ordered locus">SiRe_0853</name>
</gene>
<evidence type="ECO:0000259" key="1">
    <source>
        <dbReference type="Pfam" id="PF05050"/>
    </source>
</evidence>
<sequence>MKLKDEIIAFIRGLRLIPGFYRPTIQYFKGYQLIKLSGGITVDRGAFALLARELASGRIKSFQISKDKIIVNDREVDIGKPRNLNHSTLLLSVIYGWDIHEGYVEKNGVKLKSLNYSAIEIFEYHVYDIIDLKGKGVVDIGANIGDSSIFFALKGAKEVIGIEPLPDVYKEAVENVKLNKLDNVKLINAAIGSKKGKVVVPCNLGSNNSGSYKITQEREGCMVDMITLSEIDVNDPYLLKMDCEGCEKDIIMNSYEDLINFHYILFELHFKGKEKEKILGKFNEKFECKRVSDKLYLCENKR</sequence>
<dbReference type="eggNOG" id="arCOG01400">
    <property type="taxonomic scope" value="Archaea"/>
</dbReference>
<dbReference type="Pfam" id="PF05050">
    <property type="entry name" value="Methyltransf_21"/>
    <property type="match status" value="1"/>
</dbReference>
<keyword evidence="3" id="KW-1185">Reference proteome</keyword>
<proteinExistence type="predicted"/>
<dbReference type="InterPro" id="IPR052514">
    <property type="entry name" value="SAM-dependent_MTase"/>
</dbReference>
<dbReference type="CDD" id="cd02440">
    <property type="entry name" value="AdoMet_MTases"/>
    <property type="match status" value="1"/>
</dbReference>
<dbReference type="InterPro" id="IPR029063">
    <property type="entry name" value="SAM-dependent_MTases_sf"/>
</dbReference>
<dbReference type="GO" id="GO:0032259">
    <property type="term" value="P:methylation"/>
    <property type="evidence" value="ECO:0007669"/>
    <property type="project" value="UniProtKB-KW"/>
</dbReference>
<accession>F0NDZ2</accession>
<keyword evidence="2" id="KW-0808">Transferase</keyword>
<dbReference type="STRING" id="930945.SiRe_0853"/>
<dbReference type="HOGENOM" id="CLU_063181_0_0_2"/>
<dbReference type="Gene3D" id="3.40.50.150">
    <property type="entry name" value="Vaccinia Virus protein VP39"/>
    <property type="match status" value="1"/>
</dbReference>
<dbReference type="InterPro" id="IPR006342">
    <property type="entry name" value="FkbM_mtfrase"/>
</dbReference>
<evidence type="ECO:0000313" key="3">
    <source>
        <dbReference type="Proteomes" id="UP000002664"/>
    </source>
</evidence>
<dbReference type="KEGG" id="sir:SiRe_0853"/>
<dbReference type="PANTHER" id="PTHR34203">
    <property type="entry name" value="METHYLTRANSFERASE, FKBM FAMILY PROTEIN"/>
    <property type="match status" value="1"/>
</dbReference>
<dbReference type="EMBL" id="CP002425">
    <property type="protein sequence ID" value="ADX84928.1"/>
    <property type="molecule type" value="Genomic_DNA"/>
</dbReference>
<dbReference type="GeneID" id="12417753"/>
<evidence type="ECO:0000313" key="2">
    <source>
        <dbReference type="EMBL" id="ADX84928.1"/>
    </source>
</evidence>
<protein>
    <submittedName>
        <fullName evidence="2">Methyltransferase FkbM family</fullName>
    </submittedName>
</protein>
<dbReference type="NCBIfam" id="TIGR01444">
    <property type="entry name" value="fkbM_fam"/>
    <property type="match status" value="1"/>
</dbReference>
<dbReference type="SUPFAM" id="SSF53335">
    <property type="entry name" value="S-adenosyl-L-methionine-dependent methyltransferases"/>
    <property type="match status" value="1"/>
</dbReference>
<organism evidence="2 3">
    <name type="scientific">Saccharolobus islandicus (strain REY15A)</name>
    <name type="common">Sulfolobus islandicus</name>
    <dbReference type="NCBI Taxonomy" id="930945"/>
    <lineage>
        <taxon>Archaea</taxon>
        <taxon>Thermoproteota</taxon>
        <taxon>Thermoprotei</taxon>
        <taxon>Sulfolobales</taxon>
        <taxon>Sulfolobaceae</taxon>
        <taxon>Saccharolobus</taxon>
    </lineage>
</organism>
<dbReference type="AlphaFoldDB" id="F0NDZ2"/>
<name>F0NDZ2_SACI5</name>
<dbReference type="RefSeq" id="WP_014513809.1">
    <property type="nucleotide sequence ID" value="NC_017276.1"/>
</dbReference>
<keyword evidence="2" id="KW-0489">Methyltransferase</keyword>
<reference evidence="2 3" key="1">
    <citation type="journal article" date="2011" name="J. Bacteriol.">
        <title>Genome analyses of icelandic strains of Sulfolobus islandicus, model organisms for genetic and virus-host interaction studies.</title>
        <authorList>
            <person name="Guo L."/>
            <person name="Brugger K."/>
            <person name="Liu C."/>
            <person name="Shah S.A."/>
            <person name="Zheng H."/>
            <person name="Zhu Y."/>
            <person name="Wang S."/>
            <person name="Lillestol R.K."/>
            <person name="Chen L."/>
            <person name="Frank J."/>
            <person name="Prangishvili D."/>
            <person name="Paulin L."/>
            <person name="She Q."/>
            <person name="Huang L."/>
            <person name="Garrett R.A."/>
        </authorList>
    </citation>
    <scope>NUCLEOTIDE SEQUENCE [LARGE SCALE GENOMIC DNA]</scope>
    <source>
        <strain evidence="2 3">REY15A</strain>
    </source>
</reference>
<dbReference type="PANTHER" id="PTHR34203:SF15">
    <property type="entry name" value="SLL1173 PROTEIN"/>
    <property type="match status" value="1"/>
</dbReference>
<dbReference type="GO" id="GO:0008168">
    <property type="term" value="F:methyltransferase activity"/>
    <property type="evidence" value="ECO:0007669"/>
    <property type="project" value="UniProtKB-KW"/>
</dbReference>